<dbReference type="Pfam" id="PF01613">
    <property type="entry name" value="Flavin_Reduct"/>
    <property type="match status" value="1"/>
</dbReference>
<evidence type="ECO:0000256" key="1">
    <source>
        <dbReference type="ARBA" id="ARBA00038054"/>
    </source>
</evidence>
<comment type="similarity">
    <text evidence="1">Belongs to the flavoredoxin family.</text>
</comment>
<dbReference type="Gene3D" id="2.30.110.10">
    <property type="entry name" value="Electron Transport, Fmn-binding Protein, Chain A"/>
    <property type="match status" value="1"/>
</dbReference>
<proteinExistence type="inferred from homology"/>
<dbReference type="InterPro" id="IPR002563">
    <property type="entry name" value="Flavin_Rdtase-like_dom"/>
</dbReference>
<evidence type="ECO:0000259" key="2">
    <source>
        <dbReference type="Pfam" id="PF01613"/>
    </source>
</evidence>
<comment type="caution">
    <text evidence="3">The sequence shown here is derived from an EMBL/GenBank/DDBJ whole genome shotgun (WGS) entry which is preliminary data.</text>
</comment>
<evidence type="ECO:0000313" key="3">
    <source>
        <dbReference type="EMBL" id="MCU6763206.1"/>
    </source>
</evidence>
<reference evidence="3 4" key="1">
    <citation type="journal article" date="2021" name="ISME Commun">
        <title>Automated analysis of genomic sequences facilitates high-throughput and comprehensive description of bacteria.</title>
        <authorList>
            <person name="Hitch T.C.A."/>
        </authorList>
    </citation>
    <scope>NUCLEOTIDE SEQUENCE [LARGE SCALE GENOMIC DNA]</scope>
    <source>
        <strain evidence="3 4">Sanger_109</strain>
    </source>
</reference>
<gene>
    <name evidence="3" type="ORF">OCV88_12865</name>
</gene>
<organism evidence="3 4">
    <name type="scientific">Brotonthovivens ammoniilytica</name>
    <dbReference type="NCBI Taxonomy" id="2981725"/>
    <lineage>
        <taxon>Bacteria</taxon>
        <taxon>Bacillati</taxon>
        <taxon>Bacillota</taxon>
        <taxon>Clostridia</taxon>
        <taxon>Lachnospirales</taxon>
        <taxon>Lachnospiraceae</taxon>
        <taxon>Brotonthovivens</taxon>
    </lineage>
</organism>
<name>A0ABT2TM27_9FIRM</name>
<dbReference type="RefSeq" id="WP_158425843.1">
    <property type="nucleotide sequence ID" value="NZ_JAOQJQ010000005.1"/>
</dbReference>
<dbReference type="PANTHER" id="PTHR43567">
    <property type="entry name" value="FLAVOREDOXIN-RELATED-RELATED"/>
    <property type="match status" value="1"/>
</dbReference>
<protein>
    <submittedName>
        <fullName evidence="3">Flavin reductase</fullName>
    </submittedName>
</protein>
<feature type="domain" description="Flavin reductase like" evidence="2">
    <location>
        <begin position="25"/>
        <end position="129"/>
    </location>
</feature>
<accession>A0ABT2TM27</accession>
<keyword evidence="4" id="KW-1185">Reference proteome</keyword>
<dbReference type="Proteomes" id="UP001652442">
    <property type="component" value="Unassembled WGS sequence"/>
</dbReference>
<dbReference type="InterPro" id="IPR052174">
    <property type="entry name" value="Flavoredoxin"/>
</dbReference>
<dbReference type="SUPFAM" id="SSF50475">
    <property type="entry name" value="FMN-binding split barrel"/>
    <property type="match status" value="1"/>
</dbReference>
<sequence>MSFKEIKPEELKENPFTMIGKDWLLITAGTKECCNTMTASWGGLGVMWGKPSATVYIRQSRYTKEFVDKEEYFTISVMEESYREALKLCGTVSGRECDKMKEVGISAFEMEKSVGISEARIVMLCKKQYCQFMGPEGFTQQENDEKWYGDKDYHTMYIASVEKVFIKEA</sequence>
<dbReference type="InterPro" id="IPR012349">
    <property type="entry name" value="Split_barrel_FMN-bd"/>
</dbReference>
<evidence type="ECO:0000313" key="4">
    <source>
        <dbReference type="Proteomes" id="UP001652442"/>
    </source>
</evidence>
<dbReference type="PANTHER" id="PTHR43567:SF5">
    <property type="entry name" value="HYPOTHETICAL CYTOSOLIC PROTEIN"/>
    <property type="match status" value="1"/>
</dbReference>
<dbReference type="EMBL" id="JAOQJQ010000005">
    <property type="protein sequence ID" value="MCU6763206.1"/>
    <property type="molecule type" value="Genomic_DNA"/>
</dbReference>